<feature type="region of interest" description="Disordered" evidence="12">
    <location>
        <begin position="1"/>
        <end position="53"/>
    </location>
</feature>
<dbReference type="Gene3D" id="1.10.287.2900">
    <property type="match status" value="1"/>
</dbReference>
<dbReference type="GO" id="GO:0015035">
    <property type="term" value="F:protein-disulfide reductase activity"/>
    <property type="evidence" value="ECO:0007669"/>
    <property type="project" value="InterPro"/>
</dbReference>
<evidence type="ECO:0000256" key="9">
    <source>
        <dbReference type="ARBA" id="ARBA00023157"/>
    </source>
</evidence>
<comment type="subcellular location">
    <subcellularLocation>
        <location evidence="2">Mitochondrion intermembrane space</location>
    </subcellularLocation>
    <subcellularLocation>
        <location evidence="1">Peroxisome matrix</location>
    </subcellularLocation>
</comment>
<protein>
    <recommendedName>
        <fullName evidence="11">Mitochondrial intermembrane space import and assembly protein 40 homolog</fullName>
    </recommendedName>
</protein>
<evidence type="ECO:0000256" key="12">
    <source>
        <dbReference type="SAM" id="MobiDB-lite"/>
    </source>
</evidence>
<keyword evidence="10" id="KW-0676">Redox-active center</keyword>
<sequence length="156" mass="16356">MGMAVSSDGDDNPPHHEDAPPAAAEAPSSSLHSLAAEATASADGYDDTELSREERARKALECDCVAELREGPCGSQFSEAFYCFLTSTAEEQGSDCIKPFIAMQTCMAANPEAFVQYSGDDRNDSNAEGECKPQGNKQDGPPVPSPPAGAIKNPIS</sequence>
<dbReference type="FunFam" id="1.10.287.2900:FF:000003">
    <property type="entry name" value="mitochondrial intermembrane space import and assembly protein 40"/>
    <property type="match status" value="1"/>
</dbReference>
<dbReference type="AlphaFoldDB" id="A0A8T0GSS5"/>
<keyword evidence="14" id="KW-1185">Reference proteome</keyword>
<feature type="compositionally biased region" description="Basic and acidic residues" evidence="12">
    <location>
        <begin position="119"/>
        <end position="131"/>
    </location>
</feature>
<dbReference type="GO" id="GO:0045041">
    <property type="term" value="P:protein import into mitochondrial intermembrane space"/>
    <property type="evidence" value="ECO:0007669"/>
    <property type="project" value="InterPro"/>
</dbReference>
<comment type="caution">
    <text evidence="13">The sequence shown here is derived from an EMBL/GenBank/DDBJ whole genome shotgun (WGS) entry which is preliminary data.</text>
</comment>
<dbReference type="InterPro" id="IPR039289">
    <property type="entry name" value="CHCHD4"/>
</dbReference>
<evidence type="ECO:0000256" key="8">
    <source>
        <dbReference type="ARBA" id="ARBA00023140"/>
    </source>
</evidence>
<gene>
    <name evidence="13" type="ORF">KC19_9G007400</name>
</gene>
<keyword evidence="8" id="KW-0576">Peroxisome</keyword>
<dbReference type="Proteomes" id="UP000822688">
    <property type="component" value="Chromosome 9"/>
</dbReference>
<evidence type="ECO:0000256" key="5">
    <source>
        <dbReference type="ARBA" id="ARBA00023002"/>
    </source>
</evidence>
<evidence type="ECO:0000256" key="4">
    <source>
        <dbReference type="ARBA" id="ARBA00022927"/>
    </source>
</evidence>
<dbReference type="GO" id="GO:0005758">
    <property type="term" value="C:mitochondrial intermembrane space"/>
    <property type="evidence" value="ECO:0007669"/>
    <property type="project" value="UniProtKB-SubCell"/>
</dbReference>
<keyword evidence="7" id="KW-0496">Mitochondrion</keyword>
<keyword evidence="4" id="KW-0653">Protein transport</keyword>
<keyword evidence="6" id="KW-0811">Translocation</keyword>
<feature type="region of interest" description="Disordered" evidence="12">
    <location>
        <begin position="116"/>
        <end position="156"/>
    </location>
</feature>
<accession>A0A8T0GSS5</accession>
<organism evidence="13 14">
    <name type="scientific">Ceratodon purpureus</name>
    <name type="common">Fire moss</name>
    <name type="synonym">Dicranum purpureum</name>
    <dbReference type="NCBI Taxonomy" id="3225"/>
    <lineage>
        <taxon>Eukaryota</taxon>
        <taxon>Viridiplantae</taxon>
        <taxon>Streptophyta</taxon>
        <taxon>Embryophyta</taxon>
        <taxon>Bryophyta</taxon>
        <taxon>Bryophytina</taxon>
        <taxon>Bryopsida</taxon>
        <taxon>Dicranidae</taxon>
        <taxon>Pseudoditrichales</taxon>
        <taxon>Ditrichaceae</taxon>
        <taxon>Ceratodon</taxon>
    </lineage>
</organism>
<evidence type="ECO:0000256" key="1">
    <source>
        <dbReference type="ARBA" id="ARBA00004253"/>
    </source>
</evidence>
<reference evidence="13" key="1">
    <citation type="submission" date="2020-06" db="EMBL/GenBank/DDBJ databases">
        <title>WGS assembly of Ceratodon purpureus strain R40.</title>
        <authorList>
            <person name="Carey S.B."/>
            <person name="Jenkins J."/>
            <person name="Shu S."/>
            <person name="Lovell J.T."/>
            <person name="Sreedasyam A."/>
            <person name="Maumus F."/>
            <person name="Tiley G.P."/>
            <person name="Fernandez-Pozo N."/>
            <person name="Barry K."/>
            <person name="Chen C."/>
            <person name="Wang M."/>
            <person name="Lipzen A."/>
            <person name="Daum C."/>
            <person name="Saski C.A."/>
            <person name="Payton A.C."/>
            <person name="Mcbreen J.C."/>
            <person name="Conrad R.E."/>
            <person name="Kollar L.M."/>
            <person name="Olsson S."/>
            <person name="Huttunen S."/>
            <person name="Landis J.B."/>
            <person name="Wickett N.J."/>
            <person name="Johnson M.G."/>
            <person name="Rensing S.A."/>
            <person name="Grimwood J."/>
            <person name="Schmutz J."/>
            <person name="Mcdaniel S.F."/>
        </authorList>
    </citation>
    <scope>NUCLEOTIDE SEQUENCE</scope>
    <source>
        <strain evidence="13">R40</strain>
    </source>
</reference>
<keyword evidence="9" id="KW-1015">Disulfide bond</keyword>
<keyword evidence="3" id="KW-0813">Transport</keyword>
<evidence type="ECO:0000256" key="3">
    <source>
        <dbReference type="ARBA" id="ARBA00022448"/>
    </source>
</evidence>
<dbReference type="PANTHER" id="PTHR21622:SF0">
    <property type="entry name" value="COILED-COIL-HELIX-COILED-COIL-HELIX DOMAIN CONTAINING 4"/>
    <property type="match status" value="1"/>
</dbReference>
<dbReference type="GO" id="GO:0005782">
    <property type="term" value="C:peroxisomal matrix"/>
    <property type="evidence" value="ECO:0007669"/>
    <property type="project" value="UniProtKB-SubCell"/>
</dbReference>
<evidence type="ECO:0000256" key="10">
    <source>
        <dbReference type="ARBA" id="ARBA00023284"/>
    </source>
</evidence>
<keyword evidence="5" id="KW-0560">Oxidoreductase</keyword>
<evidence type="ECO:0000256" key="2">
    <source>
        <dbReference type="ARBA" id="ARBA00004569"/>
    </source>
</evidence>
<proteinExistence type="predicted"/>
<dbReference type="EMBL" id="CM026430">
    <property type="protein sequence ID" value="KAG0560718.1"/>
    <property type="molecule type" value="Genomic_DNA"/>
</dbReference>
<evidence type="ECO:0000313" key="14">
    <source>
        <dbReference type="Proteomes" id="UP000822688"/>
    </source>
</evidence>
<evidence type="ECO:0000256" key="11">
    <source>
        <dbReference type="ARBA" id="ARBA00067557"/>
    </source>
</evidence>
<name>A0A8T0GSS5_CERPU</name>
<feature type="compositionally biased region" description="Low complexity" evidence="12">
    <location>
        <begin position="20"/>
        <end position="43"/>
    </location>
</feature>
<evidence type="ECO:0000313" key="13">
    <source>
        <dbReference type="EMBL" id="KAG0560718.1"/>
    </source>
</evidence>
<dbReference type="PANTHER" id="PTHR21622">
    <property type="entry name" value="COILED-COIL-HELIX-COILED-COIL-HELIX DOMAIN CONTAINING 4"/>
    <property type="match status" value="1"/>
</dbReference>
<evidence type="ECO:0000256" key="7">
    <source>
        <dbReference type="ARBA" id="ARBA00023128"/>
    </source>
</evidence>
<evidence type="ECO:0000256" key="6">
    <source>
        <dbReference type="ARBA" id="ARBA00023010"/>
    </source>
</evidence>